<comment type="caution">
    <text evidence="2">The sequence shown here is derived from an EMBL/GenBank/DDBJ whole genome shotgun (WGS) entry which is preliminary data.</text>
</comment>
<dbReference type="Pfam" id="PF01476">
    <property type="entry name" value="LysM"/>
    <property type="match status" value="2"/>
</dbReference>
<dbReference type="SMART" id="SM00257">
    <property type="entry name" value="LysM"/>
    <property type="match status" value="2"/>
</dbReference>
<dbReference type="EMBL" id="AMZH03005165">
    <property type="protein sequence ID" value="RRT67089.1"/>
    <property type="molecule type" value="Genomic_DNA"/>
</dbReference>
<gene>
    <name evidence="2" type="ORF">B296_00016262</name>
</gene>
<feature type="domain" description="LysM" evidence="1">
    <location>
        <begin position="375"/>
        <end position="418"/>
    </location>
</feature>
<proteinExistence type="predicted"/>
<protein>
    <recommendedName>
        <fullName evidence="1">LysM domain-containing protein</fullName>
    </recommendedName>
</protein>
<dbReference type="CDD" id="cd00118">
    <property type="entry name" value="LysM"/>
    <property type="match status" value="2"/>
</dbReference>
<evidence type="ECO:0000313" key="3">
    <source>
        <dbReference type="Proteomes" id="UP000287651"/>
    </source>
</evidence>
<dbReference type="AlphaFoldDB" id="A0A426ZST8"/>
<name>A0A426ZST8_ENSVE</name>
<feature type="domain" description="LysM" evidence="1">
    <location>
        <begin position="309"/>
        <end position="356"/>
    </location>
</feature>
<sequence>MSEFLSCSSSEKTRSKIARGGDFSSLAKVGQQSHVSHTFRPSARSDIAKTAQVGNFHVLNREKNSVSHVAKDGFGIGKVMDTTGVTSTAAVLPSKRQTDQSFKVDNKNGAVTHISLGERKLLSQSKNRNDFFNLLRKKSLTSPHAIPEARSTELTSSLEKEVDNLQITSVNVRKNSLPSVLDCSTENGNVLNGDSCASDEFESFDADNGETNPSSDTIVDPEEEAFLQSLGWDKNAWEEALTEEEIDAFLKKVSELAALFQADSAALLAANAIDVSFPGVENRILPAGLFLRVPAACSCSGGIRRSLSTRYTVRPADTLTSIAASVYSGLATPDQIREANNIRDPAALDVGRTLVIPLPCTCFNSTDNNLPAVYLSYVVLAGDSVPAIAARFSTTITDIMNVNAMGSPSVRPGDILAIPLPG</sequence>
<dbReference type="PANTHER" id="PTHR34112:SF13">
    <property type="entry name" value="OS04G0448200 PROTEIN"/>
    <property type="match status" value="1"/>
</dbReference>
<dbReference type="Proteomes" id="UP000287651">
    <property type="component" value="Unassembled WGS sequence"/>
</dbReference>
<dbReference type="InterPro" id="IPR036779">
    <property type="entry name" value="LysM_dom_sf"/>
</dbReference>
<dbReference type="PROSITE" id="PS51782">
    <property type="entry name" value="LYSM"/>
    <property type="match status" value="2"/>
</dbReference>
<dbReference type="SUPFAM" id="SSF54106">
    <property type="entry name" value="LysM domain"/>
    <property type="match status" value="2"/>
</dbReference>
<evidence type="ECO:0000313" key="2">
    <source>
        <dbReference type="EMBL" id="RRT67089.1"/>
    </source>
</evidence>
<evidence type="ECO:0000259" key="1">
    <source>
        <dbReference type="PROSITE" id="PS51782"/>
    </source>
</evidence>
<organism evidence="2 3">
    <name type="scientific">Ensete ventricosum</name>
    <name type="common">Abyssinian banana</name>
    <name type="synonym">Musa ensete</name>
    <dbReference type="NCBI Taxonomy" id="4639"/>
    <lineage>
        <taxon>Eukaryota</taxon>
        <taxon>Viridiplantae</taxon>
        <taxon>Streptophyta</taxon>
        <taxon>Embryophyta</taxon>
        <taxon>Tracheophyta</taxon>
        <taxon>Spermatophyta</taxon>
        <taxon>Magnoliopsida</taxon>
        <taxon>Liliopsida</taxon>
        <taxon>Zingiberales</taxon>
        <taxon>Musaceae</taxon>
        <taxon>Ensete</taxon>
    </lineage>
</organism>
<reference evidence="2 3" key="1">
    <citation type="journal article" date="2014" name="Agronomy (Basel)">
        <title>A Draft Genome Sequence for Ensete ventricosum, the Drought-Tolerant Tree Against Hunger.</title>
        <authorList>
            <person name="Harrison J."/>
            <person name="Moore K.A."/>
            <person name="Paszkiewicz K."/>
            <person name="Jones T."/>
            <person name="Grant M."/>
            <person name="Ambacheew D."/>
            <person name="Muzemil S."/>
            <person name="Studholme D.J."/>
        </authorList>
    </citation>
    <scope>NUCLEOTIDE SEQUENCE [LARGE SCALE GENOMIC DNA]</scope>
</reference>
<accession>A0A426ZST8</accession>
<dbReference type="InterPro" id="IPR018392">
    <property type="entry name" value="LysM"/>
</dbReference>
<dbReference type="Gene3D" id="3.10.350.10">
    <property type="entry name" value="LysM domain"/>
    <property type="match status" value="2"/>
</dbReference>
<dbReference type="PANTHER" id="PTHR34112">
    <property type="entry name" value="C-JUN-AMINO-TERMINAL KINASE-INTERACTING PROTEIN"/>
    <property type="match status" value="1"/>
</dbReference>